<dbReference type="Proteomes" id="UP001497512">
    <property type="component" value="Chromosome 17"/>
</dbReference>
<dbReference type="SUPFAM" id="SSF51905">
    <property type="entry name" value="FAD/NAD(P)-binding domain"/>
    <property type="match status" value="1"/>
</dbReference>
<evidence type="ECO:0000313" key="6">
    <source>
        <dbReference type="Proteomes" id="UP001497512"/>
    </source>
</evidence>
<comment type="similarity">
    <text evidence="3">Belongs to the 3-hydroxybenzoate 6-hydroxylase family.</text>
</comment>
<keyword evidence="2" id="KW-0503">Monooxygenase</keyword>
<dbReference type="InterPro" id="IPR044560">
    <property type="entry name" value="MOase"/>
</dbReference>
<dbReference type="PRINTS" id="PR00420">
    <property type="entry name" value="RNGMNOXGNASE"/>
</dbReference>
<dbReference type="Gene3D" id="3.50.50.60">
    <property type="entry name" value="FAD/NAD(P)-binding domain"/>
    <property type="match status" value="1"/>
</dbReference>
<accession>A0ABP0TZB6</accession>
<dbReference type="InterPro" id="IPR002938">
    <property type="entry name" value="FAD-bd"/>
</dbReference>
<dbReference type="EMBL" id="OZ019909">
    <property type="protein sequence ID" value="CAK9208456.1"/>
    <property type="molecule type" value="Genomic_DNA"/>
</dbReference>
<reference evidence="5" key="1">
    <citation type="submission" date="2024-02" db="EMBL/GenBank/DDBJ databases">
        <authorList>
            <consortium name="ELIXIR-Norway"/>
            <consortium name="Elixir Norway"/>
        </authorList>
    </citation>
    <scope>NUCLEOTIDE SEQUENCE</scope>
</reference>
<gene>
    <name evidence="5" type="ORF">CSSPTR1EN2_LOCUS9192</name>
</gene>
<dbReference type="Pfam" id="PF01494">
    <property type="entry name" value="FAD_binding_3"/>
    <property type="match status" value="1"/>
</dbReference>
<dbReference type="InterPro" id="IPR036188">
    <property type="entry name" value="FAD/NAD-bd_sf"/>
</dbReference>
<evidence type="ECO:0000256" key="1">
    <source>
        <dbReference type="ARBA" id="ARBA00023002"/>
    </source>
</evidence>
<organism evidence="5 6">
    <name type="scientific">Sphagnum troendelagicum</name>
    <dbReference type="NCBI Taxonomy" id="128251"/>
    <lineage>
        <taxon>Eukaryota</taxon>
        <taxon>Viridiplantae</taxon>
        <taxon>Streptophyta</taxon>
        <taxon>Embryophyta</taxon>
        <taxon>Bryophyta</taxon>
        <taxon>Sphagnophytina</taxon>
        <taxon>Sphagnopsida</taxon>
        <taxon>Sphagnales</taxon>
        <taxon>Sphagnaceae</taxon>
        <taxon>Sphagnum</taxon>
    </lineage>
</organism>
<evidence type="ECO:0000313" key="5">
    <source>
        <dbReference type="EMBL" id="CAK9208456.1"/>
    </source>
</evidence>
<dbReference type="PANTHER" id="PTHR45934:SF9">
    <property type="entry name" value="FAD_NAD(P)-BINDING OXIDOREDUCTASE FAMILY PROTEIN"/>
    <property type="match status" value="1"/>
</dbReference>
<evidence type="ECO:0000256" key="2">
    <source>
        <dbReference type="ARBA" id="ARBA00023033"/>
    </source>
</evidence>
<keyword evidence="6" id="KW-1185">Reference proteome</keyword>
<proteinExistence type="inferred from homology"/>
<sequence>MALSENGHIAETEGKKMHHEEGIVIVGGGFGGLCFAAALHKVGLKAVVLEQSNKLRSEGTAIALQSNGMRVLQLFDLANQFRNIYFNIPGIEYLNQYGRRLTIMDPSHCEGGPHEMRCMERKVLLEAIAGQVPQGTIRLNSRVTNIKKSETSPNVTNLELEDGSTYSAKVVVGFDGVNSIIGSWLGLEKPKSIGQVEVRGMAEFHNGYNFPKLLRLFLSRTIRVAIFPMTTTKVYWFVVWRDSSEGWKNLTPEEIKQEVLQITKDFRVPDFTLCINNTSLECFTKNTLRHRINIKPTWETQVVGNVTVCGDASHPSTPFIGQGGAMALEDAIILARKLHQALKSKESQISKVQESEQIHKALLDFHRERHGRTYALTHKAYMVGVSTIADTAIKCFMRDWFFIPRAGRIGNFMEHTLFDVGKLPIDEPESHN</sequence>
<dbReference type="PANTHER" id="PTHR45934">
    <property type="entry name" value="FAD/NAD(P)-BINDING OXIDOREDUCTASE FAMILY PROTEIN"/>
    <property type="match status" value="1"/>
</dbReference>
<evidence type="ECO:0000259" key="4">
    <source>
        <dbReference type="Pfam" id="PF01494"/>
    </source>
</evidence>
<keyword evidence="1" id="KW-0560">Oxidoreductase</keyword>
<feature type="domain" description="FAD-binding" evidence="4">
    <location>
        <begin position="23"/>
        <end position="344"/>
    </location>
</feature>
<protein>
    <recommendedName>
        <fullName evidence="4">FAD-binding domain-containing protein</fullName>
    </recommendedName>
</protein>
<name>A0ABP0TZB6_9BRYO</name>
<evidence type="ECO:0000256" key="3">
    <source>
        <dbReference type="ARBA" id="ARBA00024018"/>
    </source>
</evidence>